<evidence type="ECO:0000313" key="3">
    <source>
        <dbReference type="Proteomes" id="UP001163203"/>
    </source>
</evidence>
<evidence type="ECO:0000313" key="2">
    <source>
        <dbReference type="EMBL" id="WAL67304.1"/>
    </source>
</evidence>
<keyword evidence="1" id="KW-1133">Transmembrane helix</keyword>
<dbReference type="RefSeq" id="WP_268757416.1">
    <property type="nucleotide sequence ID" value="NZ_CP113836.1"/>
</dbReference>
<gene>
    <name evidence="2" type="ORF">ORV05_05830</name>
</gene>
<dbReference type="EMBL" id="CP113836">
    <property type="protein sequence ID" value="WAL67304.1"/>
    <property type="molecule type" value="Genomic_DNA"/>
</dbReference>
<name>A0ABY7B5U7_9PSEU</name>
<keyword evidence="1" id="KW-0472">Membrane</keyword>
<dbReference type="Proteomes" id="UP001163203">
    <property type="component" value="Chromosome"/>
</dbReference>
<proteinExistence type="predicted"/>
<organism evidence="2 3">
    <name type="scientific">Amycolatopsis cynarae</name>
    <dbReference type="NCBI Taxonomy" id="2995223"/>
    <lineage>
        <taxon>Bacteria</taxon>
        <taxon>Bacillati</taxon>
        <taxon>Actinomycetota</taxon>
        <taxon>Actinomycetes</taxon>
        <taxon>Pseudonocardiales</taxon>
        <taxon>Pseudonocardiaceae</taxon>
        <taxon>Amycolatopsis</taxon>
    </lineage>
</organism>
<reference evidence="2" key="1">
    <citation type="submission" date="2022-11" db="EMBL/GenBank/DDBJ databases">
        <authorList>
            <person name="Mo P."/>
        </authorList>
    </citation>
    <scope>NUCLEOTIDE SEQUENCE</scope>
    <source>
        <strain evidence="2">HUAS 11-8</strain>
    </source>
</reference>
<protein>
    <recommendedName>
        <fullName evidence="4">Amidotransferase</fullName>
    </recommendedName>
</protein>
<keyword evidence="1" id="KW-0812">Transmembrane</keyword>
<evidence type="ECO:0000256" key="1">
    <source>
        <dbReference type="SAM" id="Phobius"/>
    </source>
</evidence>
<feature type="transmembrane region" description="Helical" evidence="1">
    <location>
        <begin position="33"/>
        <end position="51"/>
    </location>
</feature>
<evidence type="ECO:0008006" key="4">
    <source>
        <dbReference type="Google" id="ProtNLM"/>
    </source>
</evidence>
<accession>A0ABY7B5U7</accession>
<keyword evidence="3" id="KW-1185">Reference proteome</keyword>
<sequence length="52" mass="5246">MNKEIVGVLLIALAGFLAGGVYATWKTAKLMAGALLLATLLAIGGAVAWFVG</sequence>